<protein>
    <submittedName>
        <fullName evidence="2">Uncharacterized protein</fullName>
    </submittedName>
</protein>
<reference evidence="2 3" key="1">
    <citation type="submission" date="2024-10" db="EMBL/GenBank/DDBJ databases">
        <title>The Natural Products Discovery Center: Release of the First 8490 Sequenced Strains for Exploring Actinobacteria Biosynthetic Diversity.</title>
        <authorList>
            <person name="Kalkreuter E."/>
            <person name="Kautsar S.A."/>
            <person name="Yang D."/>
            <person name="Bader C.D."/>
            <person name="Teijaro C.N."/>
            <person name="Fluegel L."/>
            <person name="Davis C.M."/>
            <person name="Simpson J.R."/>
            <person name="Lauterbach L."/>
            <person name="Steele A.D."/>
            <person name="Gui C."/>
            <person name="Meng S."/>
            <person name="Li G."/>
            <person name="Viehrig K."/>
            <person name="Ye F."/>
            <person name="Su P."/>
            <person name="Kiefer A.F."/>
            <person name="Nichols A."/>
            <person name="Cepeda A.J."/>
            <person name="Yan W."/>
            <person name="Fan B."/>
            <person name="Jiang Y."/>
            <person name="Adhikari A."/>
            <person name="Zheng C.-J."/>
            <person name="Schuster L."/>
            <person name="Cowan T.M."/>
            <person name="Smanski M.J."/>
            <person name="Chevrette M.G."/>
            <person name="De Carvalho L.P.S."/>
            <person name="Shen B."/>
        </authorList>
    </citation>
    <scope>NUCLEOTIDE SEQUENCE [LARGE SCALE GENOMIC DNA]</scope>
    <source>
        <strain evidence="2 3">NPDC003040</strain>
    </source>
</reference>
<evidence type="ECO:0000313" key="2">
    <source>
        <dbReference type="EMBL" id="MFF3224970.1"/>
    </source>
</evidence>
<evidence type="ECO:0000313" key="3">
    <source>
        <dbReference type="Proteomes" id="UP001601948"/>
    </source>
</evidence>
<dbReference type="Proteomes" id="UP001601948">
    <property type="component" value="Unassembled WGS sequence"/>
</dbReference>
<proteinExistence type="predicted"/>
<gene>
    <name evidence="2" type="ORF">ACFYV7_19415</name>
</gene>
<sequence>MAEKFEVDPDEFRKAAGKTAHVGDRISTAVSNLSAAIAGRGAPWGDDKMGNQFANGPGGSDGYVSSRTNLIDGTTGMGTTFKDTAKAQRKVADQLQTELDKRNGDSFKK</sequence>
<comment type="caution">
    <text evidence="2">The sequence shown here is derived from an EMBL/GenBank/DDBJ whole genome shotgun (WGS) entry which is preliminary data.</text>
</comment>
<organism evidence="2 3">
    <name type="scientific">Nocardia suismassiliense</name>
    <dbReference type="NCBI Taxonomy" id="2077092"/>
    <lineage>
        <taxon>Bacteria</taxon>
        <taxon>Bacillati</taxon>
        <taxon>Actinomycetota</taxon>
        <taxon>Actinomycetes</taxon>
        <taxon>Mycobacteriales</taxon>
        <taxon>Nocardiaceae</taxon>
        <taxon>Nocardia</taxon>
    </lineage>
</organism>
<evidence type="ECO:0000256" key="1">
    <source>
        <dbReference type="SAM" id="MobiDB-lite"/>
    </source>
</evidence>
<name>A0ABW6QUP9_9NOCA</name>
<dbReference type="RefSeq" id="WP_194834072.1">
    <property type="nucleotide sequence ID" value="NZ_JBIAPI010000004.1"/>
</dbReference>
<accession>A0ABW6QUP9</accession>
<dbReference type="Gene3D" id="1.10.287.1060">
    <property type="entry name" value="ESAT-6-like"/>
    <property type="match status" value="1"/>
</dbReference>
<feature type="region of interest" description="Disordered" evidence="1">
    <location>
        <begin position="41"/>
        <end position="62"/>
    </location>
</feature>
<dbReference type="EMBL" id="JBIAPI010000004">
    <property type="protein sequence ID" value="MFF3224970.1"/>
    <property type="molecule type" value="Genomic_DNA"/>
</dbReference>
<keyword evidence="3" id="KW-1185">Reference proteome</keyword>